<proteinExistence type="predicted"/>
<keyword evidence="3" id="KW-1185">Reference proteome</keyword>
<organism evidence="2 3">
    <name type="scientific">Brassica rapa subsp. trilocularis</name>
    <dbReference type="NCBI Taxonomy" id="1813537"/>
    <lineage>
        <taxon>Eukaryota</taxon>
        <taxon>Viridiplantae</taxon>
        <taxon>Streptophyta</taxon>
        <taxon>Embryophyta</taxon>
        <taxon>Tracheophyta</taxon>
        <taxon>Spermatophyta</taxon>
        <taxon>Magnoliopsida</taxon>
        <taxon>eudicotyledons</taxon>
        <taxon>Gunneridae</taxon>
        <taxon>Pentapetalae</taxon>
        <taxon>rosids</taxon>
        <taxon>malvids</taxon>
        <taxon>Brassicales</taxon>
        <taxon>Brassicaceae</taxon>
        <taxon>Brassiceae</taxon>
        <taxon>Brassica</taxon>
    </lineage>
</organism>
<gene>
    <name evidence="2" type="primary">A06g500920.1_BraROA</name>
    <name evidence="2" type="ORF">IGI04_021885</name>
</gene>
<name>A0ABQ7LZC8_BRACM</name>
<evidence type="ECO:0000256" key="1">
    <source>
        <dbReference type="SAM" id="MobiDB-lite"/>
    </source>
</evidence>
<protein>
    <submittedName>
        <fullName evidence="2">Uncharacterized protein</fullName>
    </submittedName>
</protein>
<dbReference type="Proteomes" id="UP000823674">
    <property type="component" value="Chromosome A06"/>
</dbReference>
<comment type="caution">
    <text evidence="2">The sequence shown here is derived from an EMBL/GenBank/DDBJ whole genome shotgun (WGS) entry which is preliminary data.</text>
</comment>
<reference evidence="2 3" key="1">
    <citation type="submission" date="2021-03" db="EMBL/GenBank/DDBJ databases">
        <authorList>
            <person name="King G.J."/>
            <person name="Bancroft I."/>
            <person name="Baten A."/>
            <person name="Bloomfield J."/>
            <person name="Borpatragohain P."/>
            <person name="He Z."/>
            <person name="Irish N."/>
            <person name="Irwin J."/>
            <person name="Liu K."/>
            <person name="Mauleon R.P."/>
            <person name="Moore J."/>
            <person name="Morris R."/>
            <person name="Ostergaard L."/>
            <person name="Wang B."/>
            <person name="Wells R."/>
        </authorList>
    </citation>
    <scope>NUCLEOTIDE SEQUENCE [LARGE SCALE GENOMIC DNA]</scope>
    <source>
        <strain evidence="2">R-o-18</strain>
        <tissue evidence="2">Leaf</tissue>
    </source>
</reference>
<evidence type="ECO:0000313" key="2">
    <source>
        <dbReference type="EMBL" id="KAG5391922.1"/>
    </source>
</evidence>
<sequence>MEMRDICNVVVVSKKRRLELASVSTHRHRSRAYPRHHRSRAGPCHHRSQTRPVVIGIWCWGWRQNRGRHREERQRRKEEAAAKRLGFAEQGDFRASAVDCVEESSNFERDED</sequence>
<dbReference type="EMBL" id="JADBGQ010000006">
    <property type="protein sequence ID" value="KAG5391922.1"/>
    <property type="molecule type" value="Genomic_DNA"/>
</dbReference>
<feature type="compositionally biased region" description="Basic residues" evidence="1">
    <location>
        <begin position="25"/>
        <end position="48"/>
    </location>
</feature>
<feature type="region of interest" description="Disordered" evidence="1">
    <location>
        <begin position="21"/>
        <end position="48"/>
    </location>
</feature>
<accession>A0ABQ7LZC8</accession>
<evidence type="ECO:0000313" key="3">
    <source>
        <dbReference type="Proteomes" id="UP000823674"/>
    </source>
</evidence>